<feature type="compositionally biased region" description="Acidic residues" evidence="1">
    <location>
        <begin position="247"/>
        <end position="267"/>
    </location>
</feature>
<proteinExistence type="predicted"/>
<dbReference type="InterPro" id="IPR032675">
    <property type="entry name" value="LRR_dom_sf"/>
</dbReference>
<organism evidence="2 3">
    <name type="scientific">Linnemannia gamsii</name>
    <dbReference type="NCBI Taxonomy" id="64522"/>
    <lineage>
        <taxon>Eukaryota</taxon>
        <taxon>Fungi</taxon>
        <taxon>Fungi incertae sedis</taxon>
        <taxon>Mucoromycota</taxon>
        <taxon>Mortierellomycotina</taxon>
        <taxon>Mortierellomycetes</taxon>
        <taxon>Mortierellales</taxon>
        <taxon>Mortierellaceae</taxon>
        <taxon>Linnemannia</taxon>
    </lineage>
</organism>
<feature type="region of interest" description="Disordered" evidence="1">
    <location>
        <begin position="247"/>
        <end position="271"/>
    </location>
</feature>
<dbReference type="EMBL" id="JAAAIM010000075">
    <property type="protein sequence ID" value="KAG0295781.1"/>
    <property type="molecule type" value="Genomic_DNA"/>
</dbReference>
<sequence>MDSACDKVFAIPELVHKLAINLTQGELSSLMLTSHRLHVFCRSAFYQHMNCHTGPLLDSVDALQALSRNVQHVRSLDIGRTFSVYYFNAVLQFHQSTLEFVGLGKSVICCPTWVPAPDPRPCLLISFPPMTHLTRLSVQIGLDYVQDGFEGECLMDKYETTNHVAQVCWILHLNPNLVQVSIFGIPTKNIDVLHVLAKAITGLNRLEKLLLGLMGSDVLWTMLSYSYFLACPRSIQGLAVVFDESTGDYDDEDNGGNDEIGDDDDPESEHLSPAVDAAVQKIVSWDVNHEGPRELDNLTFLTLEYLMYLTTEEVCELFQDCPNLEHLTLPYLGSVDIVAIGRTIGRVCPKITGMISKGFADDRRRTLVLEIMESLEAAPSLKKFVSVGAFEMSIRLSDAFRRHAAALTWVQFDYNQRMETPFIQLVLFECPNLEKFILGGGAGWKTDAPALTVSEVVERKWASSRIKELNLRVSLGDLASASAANAALNAAIVASSAAMETASADETSATSAGAAVITSAPNVFAVESEDISSEPYYVRPRPIVLTEREERQMAVLEKFYRQLGVQTELEILELWRIEPTTSDDDYDPLQDLTFPALLSLGDPVAGRPGFLGLWSGLKKLRSLHGSFSSYTDENKVIIGMKEVQWLAEAWPALEEADFCPEPPYGEGELLPHFKWLNEVRPEVMLS</sequence>
<evidence type="ECO:0000256" key="1">
    <source>
        <dbReference type="SAM" id="MobiDB-lite"/>
    </source>
</evidence>
<dbReference type="SUPFAM" id="SSF52047">
    <property type="entry name" value="RNI-like"/>
    <property type="match status" value="1"/>
</dbReference>
<comment type="caution">
    <text evidence="2">The sequence shown here is derived from an EMBL/GenBank/DDBJ whole genome shotgun (WGS) entry which is preliminary data.</text>
</comment>
<dbReference type="Gene3D" id="3.80.10.10">
    <property type="entry name" value="Ribonuclease Inhibitor"/>
    <property type="match status" value="1"/>
</dbReference>
<evidence type="ECO:0008006" key="4">
    <source>
        <dbReference type="Google" id="ProtNLM"/>
    </source>
</evidence>
<accession>A0ABQ7KDD0</accession>
<protein>
    <recommendedName>
        <fullName evidence="4">F-box domain-containing protein</fullName>
    </recommendedName>
</protein>
<gene>
    <name evidence="2" type="ORF">BGZ96_011016</name>
</gene>
<reference evidence="2 3" key="1">
    <citation type="journal article" date="2020" name="Fungal Divers.">
        <title>Resolving the Mortierellaceae phylogeny through synthesis of multi-gene phylogenetics and phylogenomics.</title>
        <authorList>
            <person name="Vandepol N."/>
            <person name="Liber J."/>
            <person name="Desiro A."/>
            <person name="Na H."/>
            <person name="Kennedy M."/>
            <person name="Barry K."/>
            <person name="Grigoriev I.V."/>
            <person name="Miller A.N."/>
            <person name="O'Donnell K."/>
            <person name="Stajich J.E."/>
            <person name="Bonito G."/>
        </authorList>
    </citation>
    <scope>NUCLEOTIDE SEQUENCE [LARGE SCALE GENOMIC DNA]</scope>
    <source>
        <strain evidence="2 3">AD045</strain>
    </source>
</reference>
<dbReference type="Proteomes" id="UP001194696">
    <property type="component" value="Unassembled WGS sequence"/>
</dbReference>
<evidence type="ECO:0000313" key="2">
    <source>
        <dbReference type="EMBL" id="KAG0295781.1"/>
    </source>
</evidence>
<evidence type="ECO:0000313" key="3">
    <source>
        <dbReference type="Proteomes" id="UP001194696"/>
    </source>
</evidence>
<name>A0ABQ7KDD0_9FUNG</name>
<keyword evidence="3" id="KW-1185">Reference proteome</keyword>